<accession>A0A164UIS7</accession>
<gene>
    <name evidence="2" type="ORF">SISNIDRAFT_495449</name>
</gene>
<evidence type="ECO:0000313" key="3">
    <source>
        <dbReference type="Proteomes" id="UP000076722"/>
    </source>
</evidence>
<reference evidence="2 3" key="1">
    <citation type="journal article" date="2016" name="Mol. Biol. Evol.">
        <title>Comparative Genomics of Early-Diverging Mushroom-Forming Fungi Provides Insights into the Origins of Lignocellulose Decay Capabilities.</title>
        <authorList>
            <person name="Nagy L.G."/>
            <person name="Riley R."/>
            <person name="Tritt A."/>
            <person name="Adam C."/>
            <person name="Daum C."/>
            <person name="Floudas D."/>
            <person name="Sun H."/>
            <person name="Yadav J.S."/>
            <person name="Pangilinan J."/>
            <person name="Larsson K.H."/>
            <person name="Matsuura K."/>
            <person name="Barry K."/>
            <person name="Labutti K."/>
            <person name="Kuo R."/>
            <person name="Ohm R.A."/>
            <person name="Bhattacharya S.S."/>
            <person name="Shirouzu T."/>
            <person name="Yoshinaga Y."/>
            <person name="Martin F.M."/>
            <person name="Grigoriev I.V."/>
            <person name="Hibbett D.S."/>
        </authorList>
    </citation>
    <scope>NUCLEOTIDE SEQUENCE [LARGE SCALE GENOMIC DNA]</scope>
    <source>
        <strain evidence="2 3">HHB9708</strain>
    </source>
</reference>
<dbReference type="OrthoDB" id="64477at2759"/>
<evidence type="ECO:0000313" key="2">
    <source>
        <dbReference type="EMBL" id="KZS93268.1"/>
    </source>
</evidence>
<sequence length="484" mass="53368">MSTDRQILHDDDVELVPFEEAYLKHSEHMLDLWPIIRMTSAEAALHNIDNLFTFVDQCIYFAIVKTRRLPTSPIIDAAQPTNTHKGSENDPLISAFNIVTEDKFLNPEIPSVLDDYRRFTLNNGHQPILAGPPSIMERLGIPESHFPIDDRRNLGGLPSFSDHTCGLPGSQDVPLNVGAQQKIVGIVYLTASQIGEVSLGVVTDPAHRGCGYAKHAVSIMAAYCFDELRFHRISAVIMHTSQPGVEKNSALSLFTKLGFAHEGTRRRSICVPSTGEWTDVTSMGLLDTDWVMRDYTSARALAATHWDALFARHQREREELLRWESRILRRRDSTETIRNLNDATPLAPSFSSSSLSSAASPSSRLSLSLQSKGKATMKHKKSHKSKKVVFTDNNSKPGSSSSGLNIDGFGVRAQSPDSSPYSSDYAESISSSLAYVTPPPQSPTPTSDMDDWDFLSQGSSHSATPSLDDYISSDSDPFADRAEE</sequence>
<dbReference type="EMBL" id="KV419407">
    <property type="protein sequence ID" value="KZS93268.1"/>
    <property type="molecule type" value="Genomic_DNA"/>
</dbReference>
<feature type="compositionally biased region" description="Basic residues" evidence="1">
    <location>
        <begin position="375"/>
        <end position="387"/>
    </location>
</feature>
<feature type="compositionally biased region" description="Low complexity" evidence="1">
    <location>
        <begin position="348"/>
        <end position="371"/>
    </location>
</feature>
<protein>
    <recommendedName>
        <fullName evidence="4">N-acetyltransferase domain-containing protein</fullName>
    </recommendedName>
</protein>
<feature type="region of interest" description="Disordered" evidence="1">
    <location>
        <begin position="348"/>
        <end position="484"/>
    </location>
</feature>
<dbReference type="Gene3D" id="3.40.630.30">
    <property type="match status" value="1"/>
</dbReference>
<dbReference type="SUPFAM" id="SSF55729">
    <property type="entry name" value="Acyl-CoA N-acyltransferases (Nat)"/>
    <property type="match status" value="1"/>
</dbReference>
<keyword evidence="3" id="KW-1185">Reference proteome</keyword>
<name>A0A164UIS7_9AGAM</name>
<feature type="compositionally biased region" description="Polar residues" evidence="1">
    <location>
        <begin position="456"/>
        <end position="465"/>
    </location>
</feature>
<evidence type="ECO:0008006" key="4">
    <source>
        <dbReference type="Google" id="ProtNLM"/>
    </source>
</evidence>
<feature type="compositionally biased region" description="Polar residues" evidence="1">
    <location>
        <begin position="391"/>
        <end position="404"/>
    </location>
</feature>
<dbReference type="AlphaFoldDB" id="A0A164UIS7"/>
<dbReference type="InterPro" id="IPR016181">
    <property type="entry name" value="Acyl_CoA_acyltransferase"/>
</dbReference>
<evidence type="ECO:0000256" key="1">
    <source>
        <dbReference type="SAM" id="MobiDB-lite"/>
    </source>
</evidence>
<proteinExistence type="predicted"/>
<organism evidence="2 3">
    <name type="scientific">Sistotremastrum niveocremeum HHB9708</name>
    <dbReference type="NCBI Taxonomy" id="1314777"/>
    <lineage>
        <taxon>Eukaryota</taxon>
        <taxon>Fungi</taxon>
        <taxon>Dikarya</taxon>
        <taxon>Basidiomycota</taxon>
        <taxon>Agaricomycotina</taxon>
        <taxon>Agaricomycetes</taxon>
        <taxon>Sistotremastrales</taxon>
        <taxon>Sistotremastraceae</taxon>
        <taxon>Sertulicium</taxon>
        <taxon>Sertulicium niveocremeum</taxon>
    </lineage>
</organism>
<feature type="compositionally biased region" description="Low complexity" evidence="1">
    <location>
        <begin position="415"/>
        <end position="432"/>
    </location>
</feature>
<dbReference type="GO" id="GO:0016747">
    <property type="term" value="F:acyltransferase activity, transferring groups other than amino-acyl groups"/>
    <property type="evidence" value="ECO:0007669"/>
    <property type="project" value="InterPro"/>
</dbReference>
<dbReference type="Proteomes" id="UP000076722">
    <property type="component" value="Unassembled WGS sequence"/>
</dbReference>